<organism evidence="2 3">
    <name type="scientific">Candidatus Cardinium hertigii</name>
    <dbReference type="NCBI Taxonomy" id="247481"/>
    <lineage>
        <taxon>Bacteria</taxon>
        <taxon>Pseudomonadati</taxon>
        <taxon>Bacteroidota</taxon>
        <taxon>Cytophagia</taxon>
        <taxon>Cytophagales</taxon>
        <taxon>Amoebophilaceae</taxon>
        <taxon>Candidatus Cardinium</taxon>
    </lineage>
</organism>
<evidence type="ECO:0000313" key="3">
    <source>
        <dbReference type="Proteomes" id="UP000245872"/>
    </source>
</evidence>
<feature type="compositionally biased region" description="Basic and acidic residues" evidence="1">
    <location>
        <begin position="7"/>
        <end position="25"/>
    </location>
</feature>
<evidence type="ECO:0000256" key="1">
    <source>
        <dbReference type="SAM" id="MobiDB-lite"/>
    </source>
</evidence>
<dbReference type="AlphaFoldDB" id="A0A2Z3L9N6"/>
<reference evidence="2 3" key="1">
    <citation type="submission" date="2018-05" db="EMBL/GenBank/DDBJ databases">
        <title>Candidatus Cardinium hertigii Genome Assembly.</title>
        <authorList>
            <person name="Showmaker K.C."/>
            <person name="Walden K.O."/>
            <person name="Fields C.J."/>
            <person name="Lambert K.N."/>
            <person name="Hudson M.E."/>
        </authorList>
    </citation>
    <scope>NUCLEOTIDE SEQUENCE [LARGE SCALE GENOMIC DNA]</scope>
    <source>
        <strain evidence="3">cHgTN10</strain>
    </source>
</reference>
<dbReference type="RefSeq" id="WP_109997606.1">
    <property type="nucleotide sequence ID" value="NZ_CP029619.1"/>
</dbReference>
<gene>
    <name evidence="2" type="ORF">DK880_00930</name>
</gene>
<sequence>MFACNSSKEEVRCRAEKEKGRKAENSLKVQQKHTAAKEKKNRRKKQKKKSKEKIKERMKKNKK</sequence>
<accession>A0A2Z3L9N6</accession>
<dbReference type="EMBL" id="CP029619">
    <property type="protein sequence ID" value="AWN82228.1"/>
    <property type="molecule type" value="Genomic_DNA"/>
</dbReference>
<evidence type="ECO:0000313" key="2">
    <source>
        <dbReference type="EMBL" id="AWN82228.1"/>
    </source>
</evidence>
<feature type="region of interest" description="Disordered" evidence="1">
    <location>
        <begin position="1"/>
        <end position="63"/>
    </location>
</feature>
<dbReference type="KEGG" id="cher:DK880_00930"/>
<name>A0A2Z3L9N6_9BACT</name>
<dbReference type="Proteomes" id="UP000245872">
    <property type="component" value="Chromosome"/>
</dbReference>
<protein>
    <submittedName>
        <fullName evidence="2">Uncharacterized protein</fullName>
    </submittedName>
</protein>
<feature type="compositionally biased region" description="Basic residues" evidence="1">
    <location>
        <begin position="39"/>
        <end position="63"/>
    </location>
</feature>
<keyword evidence="3" id="KW-1185">Reference proteome</keyword>
<proteinExistence type="predicted"/>